<evidence type="ECO:0000313" key="3">
    <source>
        <dbReference type="Proteomes" id="UP001195903"/>
    </source>
</evidence>
<accession>A0ABS5V3F8</accession>
<dbReference type="Proteomes" id="UP001195903">
    <property type="component" value="Unassembled WGS sequence"/>
</dbReference>
<keyword evidence="1" id="KW-0472">Membrane</keyword>
<keyword evidence="1" id="KW-1133">Transmembrane helix</keyword>
<dbReference type="RefSeq" id="WP_214507169.1">
    <property type="nucleotide sequence ID" value="NZ_JAHEPS010000003.1"/>
</dbReference>
<dbReference type="EMBL" id="JAHEPS010000003">
    <property type="protein sequence ID" value="MBT1444981.1"/>
    <property type="molecule type" value="Genomic_DNA"/>
</dbReference>
<proteinExistence type="predicted"/>
<keyword evidence="1" id="KW-0812">Transmembrane</keyword>
<feature type="transmembrane region" description="Helical" evidence="1">
    <location>
        <begin position="6"/>
        <end position="27"/>
    </location>
</feature>
<keyword evidence="3" id="KW-1185">Reference proteome</keyword>
<reference evidence="2 3" key="1">
    <citation type="submission" date="2021-05" db="EMBL/GenBank/DDBJ databases">
        <title>Shewanella sp. JM162201.</title>
        <authorList>
            <person name="Xu S."/>
            <person name="Li A."/>
        </authorList>
    </citation>
    <scope>NUCLEOTIDE SEQUENCE [LARGE SCALE GENOMIC DNA]</scope>
    <source>
        <strain evidence="2 3">JM162201</strain>
    </source>
</reference>
<protein>
    <submittedName>
        <fullName evidence="2">Uncharacterized protein</fullName>
    </submittedName>
</protein>
<evidence type="ECO:0000256" key="1">
    <source>
        <dbReference type="SAM" id="Phobius"/>
    </source>
</evidence>
<sequence length="144" mass="15875">MTSPVINLLVINFLVILSGAAIGVWLARHPRLQSPLPRAALLASFPLYHVLFALLAFHGTSEITRLQQDLLHELVAMAGFWLLAWESLRHRAVLPAALLAHGLYDGLLASAAAPWWWAGFCGAVDITLALLWWAQATRRHLLDG</sequence>
<feature type="transmembrane region" description="Helical" evidence="1">
    <location>
        <begin position="115"/>
        <end position="134"/>
    </location>
</feature>
<name>A0ABS5V3F8_9GAMM</name>
<organism evidence="2 3">
    <name type="scientific">Shewanella jiangmenensis</name>
    <dbReference type="NCBI Taxonomy" id="2837387"/>
    <lineage>
        <taxon>Bacteria</taxon>
        <taxon>Pseudomonadati</taxon>
        <taxon>Pseudomonadota</taxon>
        <taxon>Gammaproteobacteria</taxon>
        <taxon>Alteromonadales</taxon>
        <taxon>Shewanellaceae</taxon>
        <taxon>Shewanella</taxon>
    </lineage>
</organism>
<feature type="transmembrane region" description="Helical" evidence="1">
    <location>
        <begin position="39"/>
        <end position="58"/>
    </location>
</feature>
<gene>
    <name evidence="2" type="ORF">KJI95_10640</name>
</gene>
<comment type="caution">
    <text evidence="2">The sequence shown here is derived from an EMBL/GenBank/DDBJ whole genome shotgun (WGS) entry which is preliminary data.</text>
</comment>
<evidence type="ECO:0000313" key="2">
    <source>
        <dbReference type="EMBL" id="MBT1444981.1"/>
    </source>
</evidence>